<organism evidence="2 3">
    <name type="scientific">Candidatus Curtissbacteria bacterium RIFCSPHIGHO2_01_FULL_41_13</name>
    <dbReference type="NCBI Taxonomy" id="1797745"/>
    <lineage>
        <taxon>Bacteria</taxon>
        <taxon>Candidatus Curtissiibacteriota</taxon>
    </lineage>
</organism>
<feature type="transmembrane region" description="Helical" evidence="1">
    <location>
        <begin position="119"/>
        <end position="139"/>
    </location>
</feature>
<sequence length="388" mass="44696">MTGAIFGILAGTAVLILVIDRKIDFWQFLTVALATAVASASLGIRPHTISFFCFSLLLVFVERKFFNKPKHVFLWFAFFAIWANFHRGFLVGILVLGVYQAIDVVWQKVRLQKDLAIRLSCIVGSILGTFVTPFGWQVWKSAVFDDLTSRDNLLTIAEWQSSAIYFPINLLFALSGAIFIYVFFKQTKKQEPHWFLIAAAIFMFSFVATSFIFFWWAIFIFLISRMLNLRVLKSANFSVKLPIFFSTASFLMIFFLSFLVNFLQSYNLKSRLLLDGYPVEALSFVKDKGLSEKIFNEYGWGGFIDWQAPETLVFIDGRMASWKMAGGRGILADYLAIMRGECEHFYQYDIRVVLVKKNQETSCFFDFQLAYEDSVAKVLIREDVDRLR</sequence>
<protein>
    <recommendedName>
        <fullName evidence="4">Glycosyltransferase RgtA/B/C/D-like domain-containing protein</fullName>
    </recommendedName>
</protein>
<feature type="transmembrane region" description="Helical" evidence="1">
    <location>
        <begin position="196"/>
        <end position="223"/>
    </location>
</feature>
<evidence type="ECO:0000256" key="1">
    <source>
        <dbReference type="SAM" id="Phobius"/>
    </source>
</evidence>
<gene>
    <name evidence="2" type="ORF">A2696_03780</name>
</gene>
<evidence type="ECO:0008006" key="4">
    <source>
        <dbReference type="Google" id="ProtNLM"/>
    </source>
</evidence>
<feature type="transmembrane region" description="Helical" evidence="1">
    <location>
        <begin position="243"/>
        <end position="263"/>
    </location>
</feature>
<feature type="transmembrane region" description="Helical" evidence="1">
    <location>
        <begin position="25"/>
        <end position="42"/>
    </location>
</feature>
<evidence type="ECO:0000313" key="2">
    <source>
        <dbReference type="EMBL" id="OGD85604.1"/>
    </source>
</evidence>
<keyword evidence="1" id="KW-0812">Transmembrane</keyword>
<name>A0A1F5G1C1_9BACT</name>
<proteinExistence type="predicted"/>
<keyword evidence="1" id="KW-0472">Membrane</keyword>
<keyword evidence="1" id="KW-1133">Transmembrane helix</keyword>
<accession>A0A1F5G1C1</accession>
<comment type="caution">
    <text evidence="2">The sequence shown here is derived from an EMBL/GenBank/DDBJ whole genome shotgun (WGS) entry which is preliminary data.</text>
</comment>
<dbReference type="AlphaFoldDB" id="A0A1F5G1C1"/>
<reference evidence="2 3" key="1">
    <citation type="journal article" date="2016" name="Nat. Commun.">
        <title>Thousands of microbial genomes shed light on interconnected biogeochemical processes in an aquifer system.</title>
        <authorList>
            <person name="Anantharaman K."/>
            <person name="Brown C.T."/>
            <person name="Hug L.A."/>
            <person name="Sharon I."/>
            <person name="Castelle C.J."/>
            <person name="Probst A.J."/>
            <person name="Thomas B.C."/>
            <person name="Singh A."/>
            <person name="Wilkins M.J."/>
            <person name="Karaoz U."/>
            <person name="Brodie E.L."/>
            <person name="Williams K.H."/>
            <person name="Hubbard S.S."/>
            <person name="Banfield J.F."/>
        </authorList>
    </citation>
    <scope>NUCLEOTIDE SEQUENCE [LARGE SCALE GENOMIC DNA]</scope>
</reference>
<feature type="transmembrane region" description="Helical" evidence="1">
    <location>
        <begin position="159"/>
        <end position="184"/>
    </location>
</feature>
<evidence type="ECO:0000313" key="3">
    <source>
        <dbReference type="Proteomes" id="UP000177069"/>
    </source>
</evidence>
<feature type="transmembrane region" description="Helical" evidence="1">
    <location>
        <begin position="72"/>
        <end position="99"/>
    </location>
</feature>
<dbReference type="Proteomes" id="UP000177069">
    <property type="component" value="Unassembled WGS sequence"/>
</dbReference>
<dbReference type="EMBL" id="MFBA01000021">
    <property type="protein sequence ID" value="OGD85604.1"/>
    <property type="molecule type" value="Genomic_DNA"/>
</dbReference>